<name>A0ABT1HBC5_9NOCA</name>
<sequence length="50" mass="5979">MINHYLVLEKRKGERETKRFRSEDELIGYVRALEDTPHGFERMTLQKDAA</sequence>
<evidence type="ECO:0008006" key="3">
    <source>
        <dbReference type="Google" id="ProtNLM"/>
    </source>
</evidence>
<dbReference type="RefSeq" id="WP_253656701.1">
    <property type="nucleotide sequence ID" value="NZ_BAAAOE010000001.1"/>
</dbReference>
<accession>A0ABT1HBC5</accession>
<dbReference type="Proteomes" id="UP001205740">
    <property type="component" value="Unassembled WGS sequence"/>
</dbReference>
<protein>
    <recommendedName>
        <fullName evidence="3">Transposase</fullName>
    </recommendedName>
</protein>
<evidence type="ECO:0000313" key="2">
    <source>
        <dbReference type="Proteomes" id="UP001205740"/>
    </source>
</evidence>
<keyword evidence="2" id="KW-1185">Reference proteome</keyword>
<comment type="caution">
    <text evidence="1">The sequence shown here is derived from an EMBL/GenBank/DDBJ whole genome shotgun (WGS) entry which is preliminary data.</text>
</comment>
<gene>
    <name evidence="1" type="ORF">LX12_004348</name>
</gene>
<evidence type="ECO:0000313" key="1">
    <source>
        <dbReference type="EMBL" id="MCP2163133.1"/>
    </source>
</evidence>
<organism evidence="1 2">
    <name type="scientific">Williamsia serinedens</name>
    <dbReference type="NCBI Taxonomy" id="391736"/>
    <lineage>
        <taxon>Bacteria</taxon>
        <taxon>Bacillati</taxon>
        <taxon>Actinomycetota</taxon>
        <taxon>Actinomycetes</taxon>
        <taxon>Mycobacteriales</taxon>
        <taxon>Nocardiaceae</taxon>
        <taxon>Williamsia</taxon>
    </lineage>
</organism>
<dbReference type="EMBL" id="JAMTCG010000024">
    <property type="protein sequence ID" value="MCP2163133.1"/>
    <property type="molecule type" value="Genomic_DNA"/>
</dbReference>
<reference evidence="1 2" key="1">
    <citation type="submission" date="2022-06" db="EMBL/GenBank/DDBJ databases">
        <title>Genomic Encyclopedia of Archaeal and Bacterial Type Strains, Phase II (KMG-II): from individual species to whole genera.</title>
        <authorList>
            <person name="Goeker M."/>
        </authorList>
    </citation>
    <scope>NUCLEOTIDE SEQUENCE [LARGE SCALE GENOMIC DNA]</scope>
    <source>
        <strain evidence="1 2">DSM 45037</strain>
    </source>
</reference>
<proteinExistence type="predicted"/>